<feature type="domain" description="Signal transduction response regulator propionate catabolism activator N-terminal" evidence="1">
    <location>
        <begin position="32"/>
        <end position="144"/>
    </location>
</feature>
<protein>
    <submittedName>
        <fullName evidence="2">Sigma-54-dependent transcriptional regulator</fullName>
    </submittedName>
</protein>
<dbReference type="Gene3D" id="3.40.50.2300">
    <property type="match status" value="1"/>
</dbReference>
<name>A0A5U4VM21_SALER</name>
<accession>A0A5U4VM21</accession>
<dbReference type="EMBL" id="AAGOFW010000069">
    <property type="protein sequence ID" value="EBQ2065069.1"/>
    <property type="molecule type" value="Genomic_DNA"/>
</dbReference>
<proteinExistence type="predicted"/>
<evidence type="ECO:0000313" key="2">
    <source>
        <dbReference type="EMBL" id="EBQ2065069.1"/>
    </source>
</evidence>
<gene>
    <name evidence="2" type="ORF">A0O94_14030</name>
</gene>
<dbReference type="SUPFAM" id="SSF159800">
    <property type="entry name" value="PrpR receptor domain-like"/>
    <property type="match status" value="1"/>
</dbReference>
<dbReference type="GO" id="GO:0005524">
    <property type="term" value="F:ATP binding"/>
    <property type="evidence" value="ECO:0007669"/>
    <property type="project" value="InterPro"/>
</dbReference>
<dbReference type="Pfam" id="PF06506">
    <property type="entry name" value="PrpR_N"/>
    <property type="match status" value="1"/>
</dbReference>
<reference evidence="2" key="1">
    <citation type="submission" date="2018-07" db="EMBL/GenBank/DDBJ databases">
        <authorList>
            <consortium name="GenomeTrakr network: Whole genome sequencing for foodborne pathogen traceback"/>
        </authorList>
    </citation>
    <scope>NUCLEOTIDE SEQUENCE</scope>
    <source>
        <strain evidence="2">CFSAN047619</strain>
    </source>
</reference>
<sequence>MNKTKDIAASPLCFVSPYPQLAKAAEALVAQLDYAVTIHQTTLNRILDELPLLESRGHQVLISRGGCAEILKKHSKLPVVEIKMSGYDILDALIPFKGQKGTVGIVGFSSVIKGCARVAEQLNINYKIFTLQGNDKETISCLKQQLA</sequence>
<dbReference type="GO" id="GO:0003677">
    <property type="term" value="F:DNA binding"/>
    <property type="evidence" value="ECO:0007669"/>
    <property type="project" value="InterPro"/>
</dbReference>
<dbReference type="InterPro" id="IPR010524">
    <property type="entry name" value="Sig_transdc_resp-reg_PrpR_N"/>
</dbReference>
<feature type="non-terminal residue" evidence="2">
    <location>
        <position position="147"/>
    </location>
</feature>
<dbReference type="AlphaFoldDB" id="A0A5U4VM21"/>
<dbReference type="GO" id="GO:0000156">
    <property type="term" value="F:phosphorelay response regulator activity"/>
    <property type="evidence" value="ECO:0007669"/>
    <property type="project" value="InterPro"/>
</dbReference>
<comment type="caution">
    <text evidence="2">The sequence shown here is derived from an EMBL/GenBank/DDBJ whole genome shotgun (WGS) entry which is preliminary data.</text>
</comment>
<evidence type="ECO:0000259" key="1">
    <source>
        <dbReference type="Pfam" id="PF06506"/>
    </source>
</evidence>
<organism evidence="2">
    <name type="scientific">Salmonella enterica</name>
    <name type="common">Salmonella choleraesuis</name>
    <dbReference type="NCBI Taxonomy" id="28901"/>
    <lineage>
        <taxon>Bacteria</taxon>
        <taxon>Pseudomonadati</taxon>
        <taxon>Pseudomonadota</taxon>
        <taxon>Gammaproteobacteria</taxon>
        <taxon>Enterobacterales</taxon>
        <taxon>Enterobacteriaceae</taxon>
        <taxon>Salmonella</taxon>
    </lineage>
</organism>